<dbReference type="SUPFAM" id="SSF51430">
    <property type="entry name" value="NAD(P)-linked oxidoreductase"/>
    <property type="match status" value="1"/>
</dbReference>
<sequence>MERRDGGRHPRGAAHRPGVLRVPEAVRVRNADGLGQVIGRSVLEPSGLSLSRLALGAAPLGSLSSTTAQGVVAAAVDAGMTYVDTAPMYGAGRSETSVGAAVAGRDGVVVSTKAGRLVAPSGQAPKSGDAGWAGAPRLVWDMTATGMRRSLEESLRRLDRDHIELLYLHDPDDHEVEATEQALPELVRMRAAGLVRAIGVGMNGGAMPARLVDRFDLDAVLLAGRYTLLDQGGLHDVLPACEQRGVAVVLGGVFNSGVLADPRKSAVTYDNRPASAWIVERARAAAALAERHGVTLRALALQFAAAHPAVRSVLVGAASTAEVADAVAAFTTDVPDDAWLELRSAGFLDEAAPVPAGGRAE</sequence>
<evidence type="ECO:0000259" key="1">
    <source>
        <dbReference type="Pfam" id="PF00248"/>
    </source>
</evidence>
<dbReference type="Pfam" id="PF00248">
    <property type="entry name" value="Aldo_ket_red"/>
    <property type="match status" value="1"/>
</dbReference>
<proteinExistence type="predicted"/>
<gene>
    <name evidence="2" type="ORF">E1269_03255</name>
</gene>
<dbReference type="EMBL" id="SMKZ01000003">
    <property type="protein sequence ID" value="TDE14195.1"/>
    <property type="molecule type" value="Genomic_DNA"/>
</dbReference>
<dbReference type="GO" id="GO:0016491">
    <property type="term" value="F:oxidoreductase activity"/>
    <property type="evidence" value="ECO:0007669"/>
    <property type="project" value="InterPro"/>
</dbReference>
<comment type="caution">
    <text evidence="2">The sequence shown here is derived from an EMBL/GenBank/DDBJ whole genome shotgun (WGS) entry which is preliminary data.</text>
</comment>
<dbReference type="OrthoDB" id="9768851at2"/>
<dbReference type="AlphaFoldDB" id="A0A4R5DSU0"/>
<dbReference type="PANTHER" id="PTHR42686:SF1">
    <property type="entry name" value="GH17980P-RELATED"/>
    <property type="match status" value="1"/>
</dbReference>
<dbReference type="PANTHER" id="PTHR42686">
    <property type="entry name" value="GH17980P-RELATED"/>
    <property type="match status" value="1"/>
</dbReference>
<keyword evidence="3" id="KW-1185">Reference proteome</keyword>
<protein>
    <submittedName>
        <fullName evidence="2">Aldo/keto reductase</fullName>
    </submittedName>
</protein>
<dbReference type="InterPro" id="IPR020471">
    <property type="entry name" value="AKR"/>
</dbReference>
<dbReference type="InterPro" id="IPR023210">
    <property type="entry name" value="NADP_OxRdtase_dom"/>
</dbReference>
<evidence type="ECO:0000313" key="2">
    <source>
        <dbReference type="EMBL" id="TDE14195.1"/>
    </source>
</evidence>
<dbReference type="InParanoid" id="A0A4R5DSU0"/>
<dbReference type="InterPro" id="IPR036812">
    <property type="entry name" value="NAD(P)_OxRdtase_dom_sf"/>
</dbReference>
<feature type="domain" description="NADP-dependent oxidoreductase" evidence="1">
    <location>
        <begin position="53"/>
        <end position="344"/>
    </location>
</feature>
<dbReference type="Gene3D" id="3.20.20.100">
    <property type="entry name" value="NADP-dependent oxidoreductase domain"/>
    <property type="match status" value="1"/>
</dbReference>
<accession>A0A4R5DSU0</accession>
<organism evidence="2 3">
    <name type="scientific">Jiangella asiatica</name>
    <dbReference type="NCBI Taxonomy" id="2530372"/>
    <lineage>
        <taxon>Bacteria</taxon>
        <taxon>Bacillati</taxon>
        <taxon>Actinomycetota</taxon>
        <taxon>Actinomycetes</taxon>
        <taxon>Jiangellales</taxon>
        <taxon>Jiangellaceae</taxon>
        <taxon>Jiangella</taxon>
    </lineage>
</organism>
<dbReference type="Proteomes" id="UP000294739">
    <property type="component" value="Unassembled WGS sequence"/>
</dbReference>
<reference evidence="2 3" key="1">
    <citation type="submission" date="2019-03" db="EMBL/GenBank/DDBJ databases">
        <title>Draft genome sequences of novel Actinobacteria.</title>
        <authorList>
            <person name="Sahin N."/>
            <person name="Ay H."/>
            <person name="Saygin H."/>
        </authorList>
    </citation>
    <scope>NUCLEOTIDE SEQUENCE [LARGE SCALE GENOMIC DNA]</scope>
    <source>
        <strain evidence="2 3">5K138</strain>
    </source>
</reference>
<dbReference type="CDD" id="cd19152">
    <property type="entry name" value="AKR_AKR15A"/>
    <property type="match status" value="1"/>
</dbReference>
<evidence type="ECO:0000313" key="3">
    <source>
        <dbReference type="Proteomes" id="UP000294739"/>
    </source>
</evidence>
<dbReference type="GO" id="GO:0005829">
    <property type="term" value="C:cytosol"/>
    <property type="evidence" value="ECO:0007669"/>
    <property type="project" value="TreeGrafter"/>
</dbReference>
<name>A0A4R5DSU0_9ACTN</name>